<keyword evidence="3" id="KW-1185">Reference proteome</keyword>
<sequence>MLMAFSLRDDDQLAAAADASSFTSGRSTILKGRRFLDMRPCHEIYIVREGETLQTIGDKCEDTFIVERNPHIHDPDDVFPGLVIKIIPSPSHQE</sequence>
<dbReference type="PANTHER" id="PTHR33648">
    <property type="entry name" value="EMBRYO SAC 1"/>
    <property type="match status" value="1"/>
</dbReference>
<proteinExistence type="predicted"/>
<dbReference type="Proteomes" id="UP001345219">
    <property type="component" value="Chromosome 21"/>
</dbReference>
<dbReference type="PANTHER" id="PTHR33648:SF15">
    <property type="entry name" value="OS04G0572800 PROTEIN"/>
    <property type="match status" value="1"/>
</dbReference>
<dbReference type="AlphaFoldDB" id="A0AAN7H4F8"/>
<dbReference type="EMBL" id="JAXIOK010000018">
    <property type="protein sequence ID" value="KAK4749697.1"/>
    <property type="molecule type" value="Genomic_DNA"/>
</dbReference>
<gene>
    <name evidence="2" type="ORF">SAY87_027146</name>
</gene>
<evidence type="ECO:0000259" key="1">
    <source>
        <dbReference type="Pfam" id="PF01476"/>
    </source>
</evidence>
<dbReference type="InterPro" id="IPR036779">
    <property type="entry name" value="LysM_dom_sf"/>
</dbReference>
<feature type="domain" description="LysM" evidence="1">
    <location>
        <begin position="45"/>
        <end position="86"/>
    </location>
</feature>
<name>A0AAN7H4F8_9MYRT</name>
<comment type="caution">
    <text evidence="2">The sequence shown here is derived from an EMBL/GenBank/DDBJ whole genome shotgun (WGS) entry which is preliminary data.</text>
</comment>
<reference evidence="2 3" key="1">
    <citation type="journal article" date="2023" name="Hortic Res">
        <title>Pangenome of water caltrop reveals structural variations and asymmetric subgenome divergence after allopolyploidization.</title>
        <authorList>
            <person name="Zhang X."/>
            <person name="Chen Y."/>
            <person name="Wang L."/>
            <person name="Yuan Y."/>
            <person name="Fang M."/>
            <person name="Shi L."/>
            <person name="Lu R."/>
            <person name="Comes H.P."/>
            <person name="Ma Y."/>
            <person name="Chen Y."/>
            <person name="Huang G."/>
            <person name="Zhou Y."/>
            <person name="Zheng Z."/>
            <person name="Qiu Y."/>
        </authorList>
    </citation>
    <scope>NUCLEOTIDE SEQUENCE [LARGE SCALE GENOMIC DNA]</scope>
    <source>
        <tissue evidence="2">Roots</tissue>
    </source>
</reference>
<dbReference type="CDD" id="cd00118">
    <property type="entry name" value="LysM"/>
    <property type="match status" value="1"/>
</dbReference>
<evidence type="ECO:0000313" key="2">
    <source>
        <dbReference type="EMBL" id="KAK4749697.1"/>
    </source>
</evidence>
<evidence type="ECO:0000313" key="3">
    <source>
        <dbReference type="Proteomes" id="UP001345219"/>
    </source>
</evidence>
<accession>A0AAN7H4F8</accession>
<protein>
    <recommendedName>
        <fullName evidence="1">LysM domain-containing protein</fullName>
    </recommendedName>
</protein>
<dbReference type="InterPro" id="IPR018392">
    <property type="entry name" value="LysM"/>
</dbReference>
<organism evidence="2 3">
    <name type="scientific">Trapa incisa</name>
    <dbReference type="NCBI Taxonomy" id="236973"/>
    <lineage>
        <taxon>Eukaryota</taxon>
        <taxon>Viridiplantae</taxon>
        <taxon>Streptophyta</taxon>
        <taxon>Embryophyta</taxon>
        <taxon>Tracheophyta</taxon>
        <taxon>Spermatophyta</taxon>
        <taxon>Magnoliopsida</taxon>
        <taxon>eudicotyledons</taxon>
        <taxon>Gunneridae</taxon>
        <taxon>Pentapetalae</taxon>
        <taxon>rosids</taxon>
        <taxon>malvids</taxon>
        <taxon>Myrtales</taxon>
        <taxon>Lythraceae</taxon>
        <taxon>Trapa</taxon>
    </lineage>
</organism>
<dbReference type="Gene3D" id="3.10.350.10">
    <property type="entry name" value="LysM domain"/>
    <property type="match status" value="1"/>
</dbReference>
<dbReference type="Pfam" id="PF01476">
    <property type="entry name" value="LysM"/>
    <property type="match status" value="1"/>
</dbReference>